<reference evidence="2 3" key="1">
    <citation type="submission" date="2019-07" db="EMBL/GenBank/DDBJ databases">
        <title>Whole genome shotgun sequence of Cellulomonas terrae NBRC 100819.</title>
        <authorList>
            <person name="Hosoyama A."/>
            <person name="Uohara A."/>
            <person name="Ohji S."/>
            <person name="Ichikawa N."/>
        </authorList>
    </citation>
    <scope>NUCLEOTIDE SEQUENCE [LARGE SCALE GENOMIC DNA]</scope>
    <source>
        <strain evidence="2 3">NBRC 100819</strain>
    </source>
</reference>
<sequence length="212" mass="23496">MTGPDVWAPLGTAGTVDVVDALTHLQFQGTRTTAPHVHRCTLDVAGHHVDVHWRLGRVLACSVTGPDGEAREVASGKAEGVRTGQDTFVWDYTVMPLTVLGGTIEVTRERSGRDRWEFRVDGPQDRTWRWRPAGTLIADRMELTRDGERSPVVTHTLRPVPGHPRSPSGPPTVTWQESASLVEVLMPVLWVLDQVHKGLLPKAQRIARLEFL</sequence>
<gene>
    <name evidence="2" type="ORF">CTE05_37790</name>
</gene>
<keyword evidence="3" id="KW-1185">Reference proteome</keyword>
<comment type="caution">
    <text evidence="2">The sequence shown here is derived from an EMBL/GenBank/DDBJ whole genome shotgun (WGS) entry which is preliminary data.</text>
</comment>
<accession>A0A511JQD1</accession>
<name>A0A511JQD1_9CELL</name>
<dbReference type="RefSeq" id="WP_146847828.1">
    <property type="nucleotide sequence ID" value="NZ_BJWH01000030.1"/>
</dbReference>
<evidence type="ECO:0000313" key="2">
    <source>
        <dbReference type="EMBL" id="GEM00233.1"/>
    </source>
</evidence>
<dbReference type="Proteomes" id="UP000321049">
    <property type="component" value="Unassembled WGS sequence"/>
</dbReference>
<dbReference type="AlphaFoldDB" id="A0A511JQD1"/>
<evidence type="ECO:0000256" key="1">
    <source>
        <dbReference type="SAM" id="MobiDB-lite"/>
    </source>
</evidence>
<evidence type="ECO:0000313" key="3">
    <source>
        <dbReference type="Proteomes" id="UP000321049"/>
    </source>
</evidence>
<proteinExistence type="predicted"/>
<organism evidence="2 3">
    <name type="scientific">Cellulomonas terrae</name>
    <dbReference type="NCBI Taxonomy" id="311234"/>
    <lineage>
        <taxon>Bacteria</taxon>
        <taxon>Bacillati</taxon>
        <taxon>Actinomycetota</taxon>
        <taxon>Actinomycetes</taxon>
        <taxon>Micrococcales</taxon>
        <taxon>Cellulomonadaceae</taxon>
        <taxon>Cellulomonas</taxon>
    </lineage>
</organism>
<feature type="region of interest" description="Disordered" evidence="1">
    <location>
        <begin position="153"/>
        <end position="172"/>
    </location>
</feature>
<dbReference type="EMBL" id="BJWH01000030">
    <property type="protein sequence ID" value="GEM00233.1"/>
    <property type="molecule type" value="Genomic_DNA"/>
</dbReference>
<protein>
    <submittedName>
        <fullName evidence="2">Uncharacterized protein</fullName>
    </submittedName>
</protein>
<dbReference type="OrthoDB" id="4821646at2"/>
<feature type="compositionally biased region" description="Pro residues" evidence="1">
    <location>
        <begin position="161"/>
        <end position="170"/>
    </location>
</feature>